<name>E8M704_PHOS4</name>
<dbReference type="InterPro" id="IPR016866">
    <property type="entry name" value="UCP028069"/>
</dbReference>
<dbReference type="GeneID" id="95569371"/>
<dbReference type="AlphaFoldDB" id="E8M704"/>
<gene>
    <name evidence="4" type="ORF">VISI1226_04275</name>
</gene>
<dbReference type="PIRSF" id="PIRSF028069">
    <property type="entry name" value="UCP028069"/>
    <property type="match status" value="1"/>
</dbReference>
<evidence type="ECO:0000256" key="2">
    <source>
        <dbReference type="SAM" id="SignalP"/>
    </source>
</evidence>
<sequence>MKFTKPAIVTSALFASVAASATGIDKAMTIQSQTDSASVATQQRIDESDERIRQLRQEIEQLKRQNSDLEVYQRHLNALIKSQADEVASLNEQLSNVAQTKQGLVPLMYHMIDGLKRFSDESMPIKQQQRITRIENLEALMAQSNVSEAEKFRLVLDAYLIEFEYGNKLGVYQDQIEIEGTLRDVQLLHLGRLALIARSEKNGLYWLWDQNNNQWLAYDSSHTQSLNRAYEVASQRIAPELITLPIQIQATGK</sequence>
<feature type="chain" id="PRO_5003227374" description="WWE domain-containing protein" evidence="2">
    <location>
        <begin position="22"/>
        <end position="253"/>
    </location>
</feature>
<evidence type="ECO:0000313" key="5">
    <source>
        <dbReference type="Proteomes" id="UP000006228"/>
    </source>
</evidence>
<feature type="signal peptide" evidence="2">
    <location>
        <begin position="1"/>
        <end position="21"/>
    </location>
</feature>
<dbReference type="OrthoDB" id="5880116at2"/>
<dbReference type="eggNOG" id="COG1196">
    <property type="taxonomic scope" value="Bacteria"/>
</dbReference>
<dbReference type="Pfam" id="PF11932">
    <property type="entry name" value="DUF3450"/>
    <property type="match status" value="1"/>
</dbReference>
<accession>E8M704</accession>
<feature type="coiled-coil region" evidence="1">
    <location>
        <begin position="38"/>
        <end position="100"/>
    </location>
</feature>
<dbReference type="Proteomes" id="UP000006228">
    <property type="component" value="Unassembled WGS sequence"/>
</dbReference>
<feature type="domain" description="WWE" evidence="3">
    <location>
        <begin position="192"/>
        <end position="253"/>
    </location>
</feature>
<keyword evidence="1" id="KW-0175">Coiled coil</keyword>
<dbReference type="PROSITE" id="PS50918">
    <property type="entry name" value="WWE"/>
    <property type="match status" value="1"/>
</dbReference>
<reference evidence="4 5" key="1">
    <citation type="journal article" date="2012" name="Int. J. Syst. Evol. Microbiol.">
        <title>Vibrio caribbeanicus sp. nov., isolated from the marine sponge Scleritoderma cyanea.</title>
        <authorList>
            <person name="Hoffmann M."/>
            <person name="Monday S.R."/>
            <person name="Allard M.W."/>
            <person name="Strain E.A."/>
            <person name="Whittaker P."/>
            <person name="Naum M."/>
            <person name="McCarthy P.J."/>
            <person name="Lopez J.V."/>
            <person name="Fischer M."/>
            <person name="Brown E.W."/>
        </authorList>
    </citation>
    <scope>NUCLEOTIDE SEQUENCE [LARGE SCALE GENOMIC DNA]</scope>
    <source>
        <strain evidence="5">DSMZ 21326</strain>
    </source>
</reference>
<proteinExistence type="predicted"/>
<protein>
    <recommendedName>
        <fullName evidence="3">WWE domain-containing protein</fullName>
    </recommendedName>
</protein>
<evidence type="ECO:0000256" key="1">
    <source>
        <dbReference type="SAM" id="Coils"/>
    </source>
</evidence>
<evidence type="ECO:0000313" key="4">
    <source>
        <dbReference type="EMBL" id="EGA70203.1"/>
    </source>
</evidence>
<organism evidence="4 5">
    <name type="scientific">Vibrio sinaloensis DSM 21326</name>
    <dbReference type="NCBI Taxonomy" id="945550"/>
    <lineage>
        <taxon>Bacteria</taxon>
        <taxon>Pseudomonadati</taxon>
        <taxon>Pseudomonadota</taxon>
        <taxon>Gammaproteobacteria</taxon>
        <taxon>Vibrionales</taxon>
        <taxon>Vibrionaceae</taxon>
        <taxon>Vibrio</taxon>
        <taxon>Vibrio oreintalis group</taxon>
    </lineage>
</organism>
<evidence type="ECO:0000259" key="3">
    <source>
        <dbReference type="PROSITE" id="PS50918"/>
    </source>
</evidence>
<comment type="caution">
    <text evidence="4">The sequence shown here is derived from an EMBL/GenBank/DDBJ whole genome shotgun (WGS) entry which is preliminary data.</text>
</comment>
<dbReference type="InterPro" id="IPR004170">
    <property type="entry name" value="WWE_dom"/>
</dbReference>
<keyword evidence="2" id="KW-0732">Signal</keyword>
<dbReference type="EMBL" id="AEVT01000061">
    <property type="protein sequence ID" value="EGA70203.1"/>
    <property type="molecule type" value="Genomic_DNA"/>
</dbReference>
<dbReference type="RefSeq" id="WP_008076975.1">
    <property type="nucleotide sequence ID" value="NZ_AEVT01000061.1"/>
</dbReference>